<dbReference type="WBParaSite" id="Hba_09608">
    <property type="protein sequence ID" value="Hba_09608"/>
    <property type="gene ID" value="Hba_09608"/>
</dbReference>
<dbReference type="AlphaFoldDB" id="A0A1I7WWQ2"/>
<feature type="transmembrane region" description="Helical" evidence="1">
    <location>
        <begin position="100"/>
        <end position="118"/>
    </location>
</feature>
<protein>
    <submittedName>
        <fullName evidence="3">Pre-rRNA-processing protein RIX1</fullName>
    </submittedName>
</protein>
<keyword evidence="1" id="KW-1133">Transmembrane helix</keyword>
<name>A0A1I7WWQ2_HETBA</name>
<keyword evidence="2" id="KW-1185">Reference proteome</keyword>
<proteinExistence type="predicted"/>
<evidence type="ECO:0000256" key="1">
    <source>
        <dbReference type="SAM" id="Phobius"/>
    </source>
</evidence>
<evidence type="ECO:0000313" key="2">
    <source>
        <dbReference type="Proteomes" id="UP000095283"/>
    </source>
</evidence>
<organism evidence="2 3">
    <name type="scientific">Heterorhabditis bacteriophora</name>
    <name type="common">Entomopathogenic nematode worm</name>
    <dbReference type="NCBI Taxonomy" id="37862"/>
    <lineage>
        <taxon>Eukaryota</taxon>
        <taxon>Metazoa</taxon>
        <taxon>Ecdysozoa</taxon>
        <taxon>Nematoda</taxon>
        <taxon>Chromadorea</taxon>
        <taxon>Rhabditida</taxon>
        <taxon>Rhabditina</taxon>
        <taxon>Rhabditomorpha</taxon>
        <taxon>Strongyloidea</taxon>
        <taxon>Heterorhabditidae</taxon>
        <taxon>Heterorhabditis</taxon>
    </lineage>
</organism>
<feature type="transmembrane region" description="Helical" evidence="1">
    <location>
        <begin position="71"/>
        <end position="94"/>
    </location>
</feature>
<dbReference type="SUPFAM" id="SSF48371">
    <property type="entry name" value="ARM repeat"/>
    <property type="match status" value="1"/>
</dbReference>
<dbReference type="Proteomes" id="UP000095283">
    <property type="component" value="Unplaced"/>
</dbReference>
<dbReference type="InterPro" id="IPR016024">
    <property type="entry name" value="ARM-type_fold"/>
</dbReference>
<evidence type="ECO:0000313" key="3">
    <source>
        <dbReference type="WBParaSite" id="Hba_09608"/>
    </source>
</evidence>
<reference evidence="3" key="1">
    <citation type="submission" date="2016-11" db="UniProtKB">
        <authorList>
            <consortium name="WormBaseParasite"/>
        </authorList>
    </citation>
    <scope>IDENTIFICATION</scope>
</reference>
<accession>A0A1I7WWQ2</accession>
<keyword evidence="1" id="KW-0472">Membrane</keyword>
<keyword evidence="1" id="KW-0812">Transmembrane</keyword>
<sequence length="391" mass="43663">MSCGDVPDVYWKKLLAITTKATAESETISEGGNDIPKTMSDEWFSNLLIKCLKYFLFWFNKIQFSSKIISLLYIFHVVLVYVVYIGIVRCTFLLYMLGYYYAYIFLSLHGPSTISKIVTSYSRNPKLSEKAARVLTSIAYTMQDSAPHSKLLIPDICTNFVFLLRNENGTWSDELSYIGEFILQYVSYNDITNDIRIQLTEALDQAIRHYSKCPSLLTIFHKLKKIITIFLGITSQDTVNDLLLSCLKYYGSLAVVLWCRSYEVAIGNVGSVPLSSQGPSPSLHIPYCRTRPIKCSATIVIQNSCLLKSGFRLLLRQIEVGRSAGEFQCTWTGFLEPGLCLSALKSRGFAAVSEEPGLCLSAEEPGLCLSALKSRGFASVALKSRGFASVL</sequence>